<proteinExistence type="predicted"/>
<comment type="caution">
    <text evidence="1">The sequence shown here is derived from an EMBL/GenBank/DDBJ whole genome shotgun (WGS) entry which is preliminary data.</text>
</comment>
<dbReference type="Proteomes" id="UP001201273">
    <property type="component" value="Unassembled WGS sequence"/>
</dbReference>
<evidence type="ECO:0008006" key="3">
    <source>
        <dbReference type="Google" id="ProtNLM"/>
    </source>
</evidence>
<dbReference type="RefSeq" id="WP_233051365.1">
    <property type="nucleotide sequence ID" value="NZ_JAIMJA010000002.1"/>
</dbReference>
<accession>A0ABS8W6S5</accession>
<evidence type="ECO:0000313" key="2">
    <source>
        <dbReference type="Proteomes" id="UP001201273"/>
    </source>
</evidence>
<name>A0ABS8W6S5_9GAMM</name>
<sequence>MTQPYSIQVEPGERKLLPIDHRQPGSYQLTCIRGQGFLRVMSCSTRLKVRAGDSIAISARDIATLTASDPMAVMLTEN</sequence>
<protein>
    <recommendedName>
        <fullName evidence="3">Ferrous iron transport protein A</fullName>
    </recommendedName>
</protein>
<evidence type="ECO:0000313" key="1">
    <source>
        <dbReference type="EMBL" id="MCE2593787.1"/>
    </source>
</evidence>
<keyword evidence="2" id="KW-1185">Reference proteome</keyword>
<reference evidence="1 2" key="1">
    <citation type="journal article" date="2022" name="Environ. Microbiol. Rep.">
        <title>Eco-phylogenetic analyses reveal divergent evolution of vitamin B12 metabolism in the marine bacterial family 'Psychromonadaceae'.</title>
        <authorList>
            <person name="Jin X."/>
            <person name="Yang Y."/>
            <person name="Cao H."/>
            <person name="Gao B."/>
            <person name="Zhao Z."/>
        </authorList>
    </citation>
    <scope>NUCLEOTIDE SEQUENCE [LARGE SCALE GENOMIC DNA]</scope>
    <source>
        <strain evidence="1 2">MKS20</strain>
    </source>
</reference>
<dbReference type="EMBL" id="JAIMJA010000002">
    <property type="protein sequence ID" value="MCE2593787.1"/>
    <property type="molecule type" value="Genomic_DNA"/>
</dbReference>
<organism evidence="1 2">
    <name type="scientific">Motilimonas cestriensis</name>
    <dbReference type="NCBI Taxonomy" id="2742685"/>
    <lineage>
        <taxon>Bacteria</taxon>
        <taxon>Pseudomonadati</taxon>
        <taxon>Pseudomonadota</taxon>
        <taxon>Gammaproteobacteria</taxon>
        <taxon>Alteromonadales</taxon>
        <taxon>Alteromonadales genera incertae sedis</taxon>
        <taxon>Motilimonas</taxon>
    </lineage>
</organism>
<gene>
    <name evidence="1" type="ORF">K6Y31_03040</name>
</gene>